<dbReference type="CDD" id="cd04301">
    <property type="entry name" value="NAT_SF"/>
    <property type="match status" value="1"/>
</dbReference>
<evidence type="ECO:0000259" key="1">
    <source>
        <dbReference type="PROSITE" id="PS51186"/>
    </source>
</evidence>
<dbReference type="EMBL" id="CP128355">
    <property type="protein sequence ID" value="XAF70854.1"/>
    <property type="molecule type" value="Genomic_DNA"/>
</dbReference>
<evidence type="ECO:0000313" key="2">
    <source>
        <dbReference type="EMBL" id="XAF70854.1"/>
    </source>
</evidence>
<sequence length="166" mass="19750">MEFTIRPINDDDKQSAAIVHYESWLTTYNNLLENNYLKHLDKHQFLSTSSLHNTPTLVATVRNQVVGFISYGKTHEIKASDNWSEIFDIYLLEEYQHHMIGYALMQRALELSYPDDITLWVVEQNASAIRFYEQIGFEKTSDKKTVYFGKYYNEIRMNYHRNKHEI</sequence>
<dbReference type="InterPro" id="IPR050276">
    <property type="entry name" value="MshD_Acetyltransferase"/>
</dbReference>
<organism evidence="2 3">
    <name type="scientific">Staphylococcus hsinchuensis</name>
    <dbReference type="NCBI Taxonomy" id="3051183"/>
    <lineage>
        <taxon>Bacteria</taxon>
        <taxon>Bacillati</taxon>
        <taxon>Bacillota</taxon>
        <taxon>Bacilli</taxon>
        <taxon>Bacillales</taxon>
        <taxon>Staphylococcaceae</taxon>
        <taxon>Staphylococcus</taxon>
    </lineage>
</organism>
<proteinExistence type="predicted"/>
<accession>A0ABZ3EDE3</accession>
<dbReference type="Gene3D" id="3.40.630.30">
    <property type="match status" value="1"/>
</dbReference>
<dbReference type="Proteomes" id="UP001436297">
    <property type="component" value="Chromosome"/>
</dbReference>
<reference evidence="2 3" key="1">
    <citation type="journal article" date="2024" name="Pathogens">
        <title>Staphylococcus hsinchuensis sp. nov., Isolated from Soymilk.</title>
        <authorList>
            <person name="Wang Y.T."/>
            <person name="Lin Y.C."/>
            <person name="Hsieh Y.H."/>
            <person name="Lin Y.T."/>
            <person name="Hamada M."/>
            <person name="Chen C.C."/>
            <person name="Liou J.S."/>
            <person name="Lee A.Y."/>
            <person name="Zhang W.L."/>
            <person name="Chen Y.T."/>
            <person name="Huang C.H."/>
        </authorList>
    </citation>
    <scope>NUCLEOTIDE SEQUENCE [LARGE SCALE GENOMIC DNA]</scope>
    <source>
        <strain evidence="2 3">H164</strain>
    </source>
</reference>
<dbReference type="InterPro" id="IPR000182">
    <property type="entry name" value="GNAT_dom"/>
</dbReference>
<dbReference type="RefSeq" id="WP_251517522.1">
    <property type="nucleotide sequence ID" value="NZ_CP128355.1"/>
</dbReference>
<dbReference type="Pfam" id="PF00583">
    <property type="entry name" value="Acetyltransf_1"/>
    <property type="match status" value="1"/>
</dbReference>
<dbReference type="PROSITE" id="PS51186">
    <property type="entry name" value="GNAT"/>
    <property type="match status" value="1"/>
</dbReference>
<dbReference type="SUPFAM" id="SSF55729">
    <property type="entry name" value="Acyl-CoA N-acyltransferases (Nat)"/>
    <property type="match status" value="1"/>
</dbReference>
<keyword evidence="3" id="KW-1185">Reference proteome</keyword>
<name>A0ABZ3EDE3_9STAP</name>
<gene>
    <name evidence="2" type="ORF">QQM35_01675</name>
</gene>
<dbReference type="InterPro" id="IPR016181">
    <property type="entry name" value="Acyl_CoA_acyltransferase"/>
</dbReference>
<protein>
    <submittedName>
        <fullName evidence="2">GNAT family N-acetyltransferase</fullName>
    </submittedName>
</protein>
<dbReference type="PANTHER" id="PTHR43617">
    <property type="entry name" value="L-AMINO ACID N-ACETYLTRANSFERASE"/>
    <property type="match status" value="1"/>
</dbReference>
<evidence type="ECO:0000313" key="3">
    <source>
        <dbReference type="Proteomes" id="UP001436297"/>
    </source>
</evidence>
<feature type="domain" description="N-acetyltransferase" evidence="1">
    <location>
        <begin position="3"/>
        <end position="158"/>
    </location>
</feature>